<sequence length="359" mass="39700">MSPHRERDGAELRRELGDFGFSEKEVEVYLALLSLGEATTSTISEEADVSQQAVYTITDRLEDRGLVRVNDHASPKTIRAVPPEESMAALSSRIDSITPALTDRFNDTKPQTPELKMVKSQETAIRRLREAISKAQREIIVAIPEDIYPEIKSELEAAAERDLLIFLLVQDVENVEEAAERYVGVADVVRCWSENILFMFATDTQSTKPTAHQSALVGDALLVSGTHDTGDGVAVSERHLAGSIHGMFFSAYWPAGEEIFITDLAPLPATYDWFRQAVFQAMLHKKAGTDLWADVETTDGETISGKVTRVCQALVEPSTNEYTLQTSLYLETDDGEVSVGGQNAILEDYEARTVTLRTN</sequence>
<reference evidence="4 5" key="1">
    <citation type="journal article" date="2019" name="Int. J. Syst. Evol. Microbiol.">
        <title>The Global Catalogue of Microorganisms (GCM) 10K type strain sequencing project: providing services to taxonomists for standard genome sequencing and annotation.</title>
        <authorList>
            <consortium name="The Broad Institute Genomics Platform"/>
            <consortium name="The Broad Institute Genome Sequencing Center for Infectious Disease"/>
            <person name="Wu L."/>
            <person name="Ma J."/>
        </authorList>
    </citation>
    <scope>NUCLEOTIDE SEQUENCE [LARGE SCALE GENOMIC DNA]</scope>
    <source>
        <strain evidence="4 5">DSM 29988</strain>
    </source>
</reference>
<name>A0ABD5ZC28_9EURY</name>
<dbReference type="Gene3D" id="2.30.30.690">
    <property type="match status" value="1"/>
</dbReference>
<dbReference type="InterPro" id="IPR036390">
    <property type="entry name" value="WH_DNA-bd_sf"/>
</dbReference>
<protein>
    <submittedName>
        <fullName evidence="4">TrmB family transcriptional regulator</fullName>
    </submittedName>
</protein>
<dbReference type="InterPro" id="IPR021586">
    <property type="entry name" value="Tscrpt_reg_TrmB_C"/>
</dbReference>
<dbReference type="Gene3D" id="1.10.10.10">
    <property type="entry name" value="Winged helix-like DNA-binding domain superfamily/Winged helix DNA-binding domain"/>
    <property type="match status" value="1"/>
</dbReference>
<proteinExistence type="inferred from homology"/>
<feature type="domain" description="Transcription regulator TrmB C-terminal" evidence="3">
    <location>
        <begin position="115"/>
        <end position="358"/>
    </location>
</feature>
<dbReference type="InterPro" id="IPR036388">
    <property type="entry name" value="WH-like_DNA-bd_sf"/>
</dbReference>
<feature type="domain" description="Transcription regulator TrmB N-terminal" evidence="2">
    <location>
        <begin position="18"/>
        <end position="84"/>
    </location>
</feature>
<dbReference type="RefSeq" id="WP_390222048.1">
    <property type="nucleotide sequence ID" value="NZ_JBHTAA010000001.1"/>
</dbReference>
<dbReference type="Pfam" id="PF01978">
    <property type="entry name" value="TrmB"/>
    <property type="match status" value="1"/>
</dbReference>
<organism evidence="4 5">
    <name type="scientific">Haloferax namakaokahaiae</name>
    <dbReference type="NCBI Taxonomy" id="1748331"/>
    <lineage>
        <taxon>Archaea</taxon>
        <taxon>Methanobacteriati</taxon>
        <taxon>Methanobacteriota</taxon>
        <taxon>Stenosarchaea group</taxon>
        <taxon>Halobacteria</taxon>
        <taxon>Halobacteriales</taxon>
        <taxon>Haloferacaceae</taxon>
        <taxon>Haloferax</taxon>
    </lineage>
</organism>
<dbReference type="Proteomes" id="UP001596481">
    <property type="component" value="Unassembled WGS sequence"/>
</dbReference>
<evidence type="ECO:0000259" key="3">
    <source>
        <dbReference type="Pfam" id="PF11495"/>
    </source>
</evidence>
<evidence type="ECO:0000259" key="2">
    <source>
        <dbReference type="Pfam" id="PF01978"/>
    </source>
</evidence>
<dbReference type="PANTHER" id="PTHR34293">
    <property type="entry name" value="HTH-TYPE TRANSCRIPTIONAL REGULATOR TRMBL2"/>
    <property type="match status" value="1"/>
</dbReference>
<comment type="caution">
    <text evidence="4">The sequence shown here is derived from an EMBL/GenBank/DDBJ whole genome shotgun (WGS) entry which is preliminary data.</text>
</comment>
<dbReference type="EMBL" id="JBHTAA010000001">
    <property type="protein sequence ID" value="MFC7202757.1"/>
    <property type="molecule type" value="Genomic_DNA"/>
</dbReference>
<gene>
    <name evidence="4" type="ORF">ACFQJC_04470</name>
</gene>
<accession>A0ABD5ZC28</accession>
<dbReference type="AlphaFoldDB" id="A0ABD5ZC28"/>
<dbReference type="Pfam" id="PF11495">
    <property type="entry name" value="Regulator_TrmB"/>
    <property type="match status" value="1"/>
</dbReference>
<dbReference type="InterPro" id="IPR051797">
    <property type="entry name" value="TrmB-like"/>
</dbReference>
<dbReference type="CDD" id="cd09124">
    <property type="entry name" value="PLDc_like_TrmB_middle"/>
    <property type="match status" value="1"/>
</dbReference>
<evidence type="ECO:0000313" key="5">
    <source>
        <dbReference type="Proteomes" id="UP001596481"/>
    </source>
</evidence>
<comment type="similarity">
    <text evidence="1">Belongs to the transcriptional regulator TrmB family.</text>
</comment>
<dbReference type="SUPFAM" id="SSF159071">
    <property type="entry name" value="TrmB C-terminal domain-like"/>
    <property type="match status" value="1"/>
</dbReference>
<dbReference type="InterPro" id="IPR002831">
    <property type="entry name" value="Tscrpt_reg_TrmB_N"/>
</dbReference>
<evidence type="ECO:0000313" key="4">
    <source>
        <dbReference type="EMBL" id="MFC7202757.1"/>
    </source>
</evidence>
<evidence type="ECO:0000256" key="1">
    <source>
        <dbReference type="ARBA" id="ARBA00007287"/>
    </source>
</evidence>
<keyword evidence="5" id="KW-1185">Reference proteome</keyword>
<dbReference type="SUPFAM" id="SSF46785">
    <property type="entry name" value="Winged helix' DNA-binding domain"/>
    <property type="match status" value="2"/>
</dbReference>
<dbReference type="PANTHER" id="PTHR34293:SF1">
    <property type="entry name" value="HTH-TYPE TRANSCRIPTIONAL REGULATOR TRMBL2"/>
    <property type="match status" value="1"/>
</dbReference>